<gene>
    <name evidence="1" type="ORF">FQK23_02730</name>
</gene>
<reference evidence="1 2" key="1">
    <citation type="submission" date="2019-07" db="EMBL/GenBank/DDBJ databases">
        <title>Draft genome of C. aurimucosum strain 14-2523.</title>
        <authorList>
            <person name="Pacheco L.G.C."/>
            <person name="Aguiar E.R.G.R."/>
            <person name="Navas J."/>
            <person name="Santos C.S."/>
            <person name="Rocha D.J.P.G."/>
        </authorList>
    </citation>
    <scope>NUCLEOTIDE SEQUENCE [LARGE SCALE GENOMIC DNA]</scope>
    <source>
        <strain evidence="1 2">14-2523</strain>
    </source>
</reference>
<protein>
    <submittedName>
        <fullName evidence="1">Uncharacterized protein</fullName>
    </submittedName>
</protein>
<sequence length="108" mass="11958">MTGQPTTPPPDVGYEVMGALTRFRGDLDTETLYHGVASHLWADQLAGDYPIGKADFANPETISWPTHTDDEVYIHTVEELLDYAQAHSGSDDVWLDDEFVGRPLKGPK</sequence>
<accession>A0A558GKA0</accession>
<proteinExistence type="predicted"/>
<dbReference type="EMBL" id="VMTY01000006">
    <property type="protein sequence ID" value="TVU57317.1"/>
    <property type="molecule type" value="Genomic_DNA"/>
</dbReference>
<comment type="caution">
    <text evidence="1">The sequence shown here is derived from an EMBL/GenBank/DDBJ whole genome shotgun (WGS) entry which is preliminary data.</text>
</comment>
<dbReference type="AlphaFoldDB" id="A0A558GKA0"/>
<dbReference type="Proteomes" id="UP000320531">
    <property type="component" value="Unassembled WGS sequence"/>
</dbReference>
<evidence type="ECO:0000313" key="1">
    <source>
        <dbReference type="EMBL" id="TVU57317.1"/>
    </source>
</evidence>
<organism evidence="1 2">
    <name type="scientific">Corynebacterium aurimucosum</name>
    <dbReference type="NCBI Taxonomy" id="169292"/>
    <lineage>
        <taxon>Bacteria</taxon>
        <taxon>Bacillati</taxon>
        <taxon>Actinomycetota</taxon>
        <taxon>Actinomycetes</taxon>
        <taxon>Mycobacteriales</taxon>
        <taxon>Corynebacteriaceae</taxon>
        <taxon>Corynebacterium</taxon>
    </lineage>
</organism>
<name>A0A558GKA0_9CORY</name>
<evidence type="ECO:0000313" key="2">
    <source>
        <dbReference type="Proteomes" id="UP000320531"/>
    </source>
</evidence>